<accession>A0ABS0F9E7</accession>
<evidence type="ECO:0008006" key="3">
    <source>
        <dbReference type="Google" id="ProtNLM"/>
    </source>
</evidence>
<dbReference type="EMBL" id="JADPVI010000001">
    <property type="protein sequence ID" value="MBF8456302.1"/>
    <property type="molecule type" value="Genomic_DNA"/>
</dbReference>
<reference evidence="1 2" key="1">
    <citation type="submission" date="2020-11" db="EMBL/GenBank/DDBJ databases">
        <title>Kaistella gelatinilytica sp. nov., a flavobacterium isolated from Antarctic Soil.</title>
        <authorList>
            <person name="Li J."/>
        </authorList>
    </citation>
    <scope>NUCLEOTIDE SEQUENCE [LARGE SCALE GENOMIC DNA]</scope>
    <source>
        <strain evidence="1 2">G5-32</strain>
    </source>
</reference>
<comment type="caution">
    <text evidence="1">The sequence shown here is derived from an EMBL/GenBank/DDBJ whole genome shotgun (WGS) entry which is preliminary data.</text>
</comment>
<organism evidence="1 2">
    <name type="scientific">Kaistella gelatinilytica</name>
    <dbReference type="NCBI Taxonomy" id="2787636"/>
    <lineage>
        <taxon>Bacteria</taxon>
        <taxon>Pseudomonadati</taxon>
        <taxon>Bacteroidota</taxon>
        <taxon>Flavobacteriia</taxon>
        <taxon>Flavobacteriales</taxon>
        <taxon>Weeksellaceae</taxon>
        <taxon>Chryseobacterium group</taxon>
        <taxon>Kaistella</taxon>
    </lineage>
</organism>
<sequence>MKKYLLTTCALLFILSCEKKISENINIKNTNDSVVVVPENSEPIESSTQQTCYLGVTGKDSVFISLDDNLGTITGKMRYKNAEKDSSFGDIVGTQNGDTLKLNYTFQSEGMKSEREIYFLKKKDLLKEGIGDHKVEDKKDLYVNTSKLKFDGSSLKQVDCKDFDKKMTVK</sequence>
<evidence type="ECO:0000313" key="2">
    <source>
        <dbReference type="Proteomes" id="UP000660070"/>
    </source>
</evidence>
<dbReference type="RefSeq" id="WP_196078832.1">
    <property type="nucleotide sequence ID" value="NZ_JADPVI010000001.1"/>
</dbReference>
<proteinExistence type="predicted"/>
<dbReference type="Proteomes" id="UP000660070">
    <property type="component" value="Unassembled WGS sequence"/>
</dbReference>
<name>A0ABS0F9E7_9FLAO</name>
<evidence type="ECO:0000313" key="1">
    <source>
        <dbReference type="EMBL" id="MBF8456302.1"/>
    </source>
</evidence>
<gene>
    <name evidence="1" type="ORF">IV494_03825</name>
</gene>
<keyword evidence="2" id="KW-1185">Reference proteome</keyword>
<protein>
    <recommendedName>
        <fullName evidence="3">Lipoprotein</fullName>
    </recommendedName>
</protein>
<dbReference type="PROSITE" id="PS51257">
    <property type="entry name" value="PROKAR_LIPOPROTEIN"/>
    <property type="match status" value="1"/>
</dbReference>